<dbReference type="Gene3D" id="2.30.29.50">
    <property type="entry name" value="Bacterial Pleckstrin homology domain"/>
    <property type="match status" value="1"/>
</dbReference>
<dbReference type="EMBL" id="DYVE01000156">
    <property type="protein sequence ID" value="HJG28180.1"/>
    <property type="molecule type" value="Genomic_DNA"/>
</dbReference>
<dbReference type="InterPro" id="IPR037063">
    <property type="entry name" value="PHb_sf"/>
</dbReference>
<dbReference type="SUPFAM" id="SSF50729">
    <property type="entry name" value="PH domain-like"/>
    <property type="match status" value="1"/>
</dbReference>
<proteinExistence type="predicted"/>
<dbReference type="PANTHER" id="PTHR35796:SF3">
    <property type="entry name" value="BHLH DOMAIN-CONTAINING PROTEIN"/>
    <property type="match status" value="1"/>
</dbReference>
<dbReference type="PANTHER" id="PTHR35796">
    <property type="entry name" value="HYPOTHETICAL CYTOSOLIC PROTEIN"/>
    <property type="match status" value="1"/>
</dbReference>
<protein>
    <submittedName>
        <fullName evidence="2">PH domain-containing protein</fullName>
    </submittedName>
</protein>
<sequence length="130" mass="14697">MKEVKAMDLENRAFLKLRPVQDAKLAQLVQPMLLPQEKILQQYQGIRDGVVFTDRRLIAVNTQGVTGKKKMYAVLPYSRIQTYTLESAGVLDFDSEMELWFSGLGCVTLELLAGSDLFALSSLMDRVILR</sequence>
<dbReference type="Pfam" id="PF08000">
    <property type="entry name" value="bPH_1"/>
    <property type="match status" value="1"/>
</dbReference>
<dbReference type="Proteomes" id="UP000782880">
    <property type="component" value="Unassembled WGS sequence"/>
</dbReference>
<evidence type="ECO:0000313" key="2">
    <source>
        <dbReference type="EMBL" id="HJG28180.1"/>
    </source>
</evidence>
<accession>A0A921LNV7</accession>
<organism evidence="2 3">
    <name type="scientific">Subdoligranulum variabile</name>
    <dbReference type="NCBI Taxonomy" id="214851"/>
    <lineage>
        <taxon>Bacteria</taxon>
        <taxon>Bacillati</taxon>
        <taxon>Bacillota</taxon>
        <taxon>Clostridia</taxon>
        <taxon>Eubacteriales</taxon>
        <taxon>Oscillospiraceae</taxon>
        <taxon>Subdoligranulum</taxon>
    </lineage>
</organism>
<gene>
    <name evidence="2" type="ORF">K8V20_06005</name>
</gene>
<dbReference type="InterPro" id="IPR012544">
    <property type="entry name" value="PHb"/>
</dbReference>
<reference evidence="2" key="2">
    <citation type="submission" date="2021-09" db="EMBL/GenBank/DDBJ databases">
        <authorList>
            <person name="Gilroy R."/>
        </authorList>
    </citation>
    <scope>NUCLEOTIDE SEQUENCE</scope>
    <source>
        <strain evidence="2">ChiBcec21-2208</strain>
    </source>
</reference>
<name>A0A921LNV7_9FIRM</name>
<dbReference type="AlphaFoldDB" id="A0A921LNV7"/>
<feature type="domain" description="Bacterial Pleckstrin homology" evidence="1">
    <location>
        <begin position="11"/>
        <end position="125"/>
    </location>
</feature>
<evidence type="ECO:0000259" key="1">
    <source>
        <dbReference type="Pfam" id="PF08000"/>
    </source>
</evidence>
<comment type="caution">
    <text evidence="2">The sequence shown here is derived from an EMBL/GenBank/DDBJ whole genome shotgun (WGS) entry which is preliminary data.</text>
</comment>
<evidence type="ECO:0000313" key="3">
    <source>
        <dbReference type="Proteomes" id="UP000782880"/>
    </source>
</evidence>
<dbReference type="CDD" id="cd13225">
    <property type="entry name" value="PH-like_bacteria"/>
    <property type="match status" value="1"/>
</dbReference>
<reference evidence="2" key="1">
    <citation type="journal article" date="2021" name="PeerJ">
        <title>Extensive microbial diversity within the chicken gut microbiome revealed by metagenomics and culture.</title>
        <authorList>
            <person name="Gilroy R."/>
            <person name="Ravi A."/>
            <person name="Getino M."/>
            <person name="Pursley I."/>
            <person name="Horton D.L."/>
            <person name="Alikhan N.F."/>
            <person name="Baker D."/>
            <person name="Gharbi K."/>
            <person name="Hall N."/>
            <person name="Watson M."/>
            <person name="Adriaenssens E.M."/>
            <person name="Foster-Nyarko E."/>
            <person name="Jarju S."/>
            <person name="Secka A."/>
            <person name="Antonio M."/>
            <person name="Oren A."/>
            <person name="Chaudhuri R.R."/>
            <person name="La Ragione R."/>
            <person name="Hildebrand F."/>
            <person name="Pallen M.J."/>
        </authorList>
    </citation>
    <scope>NUCLEOTIDE SEQUENCE</scope>
    <source>
        <strain evidence="2">ChiBcec21-2208</strain>
    </source>
</reference>